<dbReference type="Pfam" id="PF04130">
    <property type="entry name" value="GCP_C_terminal"/>
    <property type="match status" value="2"/>
</dbReference>
<evidence type="ECO:0000256" key="2">
    <source>
        <dbReference type="ARBA" id="ARBA00010337"/>
    </source>
</evidence>
<evidence type="ECO:0000256" key="5">
    <source>
        <dbReference type="ARBA" id="ARBA00023212"/>
    </source>
</evidence>
<dbReference type="PANTHER" id="PTHR19302:SF14">
    <property type="entry name" value="GAMMA-TUBULIN COMPLEX COMPONENT 3"/>
    <property type="match status" value="1"/>
</dbReference>
<feature type="compositionally biased region" description="Basic and acidic residues" evidence="6">
    <location>
        <begin position="271"/>
        <end position="300"/>
    </location>
</feature>
<dbReference type="GO" id="GO:0000930">
    <property type="term" value="C:gamma-tubulin complex"/>
    <property type="evidence" value="ECO:0007669"/>
    <property type="project" value="TreeGrafter"/>
</dbReference>
<evidence type="ECO:0000313" key="9">
    <source>
        <dbReference type="EMBL" id="PHJ21979.1"/>
    </source>
</evidence>
<feature type="compositionally biased region" description="Low complexity" evidence="6">
    <location>
        <begin position="1361"/>
        <end position="1370"/>
    </location>
</feature>
<protein>
    <submittedName>
        <fullName evidence="9">Spc97 spc98 family protein</fullName>
    </submittedName>
</protein>
<feature type="region of interest" description="Disordered" evidence="6">
    <location>
        <begin position="244"/>
        <end position="584"/>
    </location>
</feature>
<feature type="region of interest" description="Disordered" evidence="6">
    <location>
        <begin position="908"/>
        <end position="930"/>
    </location>
</feature>
<organism evidence="9 10">
    <name type="scientific">Cystoisospora suis</name>
    <dbReference type="NCBI Taxonomy" id="483139"/>
    <lineage>
        <taxon>Eukaryota</taxon>
        <taxon>Sar</taxon>
        <taxon>Alveolata</taxon>
        <taxon>Apicomplexa</taxon>
        <taxon>Conoidasida</taxon>
        <taxon>Coccidia</taxon>
        <taxon>Eucoccidiorida</taxon>
        <taxon>Eimeriorina</taxon>
        <taxon>Sarcocystidae</taxon>
        <taxon>Cystoisospora</taxon>
    </lineage>
</organism>
<dbReference type="GO" id="GO:0031122">
    <property type="term" value="P:cytoplasmic microtubule organization"/>
    <property type="evidence" value="ECO:0007669"/>
    <property type="project" value="TreeGrafter"/>
</dbReference>
<feature type="domain" description="Gamma tubulin complex component C-terminal" evidence="7">
    <location>
        <begin position="1442"/>
        <end position="1686"/>
    </location>
</feature>
<dbReference type="VEuPathDB" id="ToxoDB:CSUI_004173"/>
<dbReference type="GO" id="GO:0051321">
    <property type="term" value="P:meiotic cell cycle"/>
    <property type="evidence" value="ECO:0007669"/>
    <property type="project" value="TreeGrafter"/>
</dbReference>
<feature type="compositionally biased region" description="Low complexity" evidence="6">
    <location>
        <begin position="1406"/>
        <end position="1420"/>
    </location>
</feature>
<evidence type="ECO:0000313" key="10">
    <source>
        <dbReference type="Proteomes" id="UP000221165"/>
    </source>
</evidence>
<dbReference type="GeneID" id="94427577"/>
<dbReference type="InterPro" id="IPR040457">
    <property type="entry name" value="GCP_C"/>
</dbReference>
<feature type="compositionally biased region" description="Basic and acidic residues" evidence="6">
    <location>
        <begin position="1334"/>
        <end position="1348"/>
    </location>
</feature>
<feature type="compositionally biased region" description="Basic and acidic residues" evidence="6">
    <location>
        <begin position="1830"/>
        <end position="1841"/>
    </location>
</feature>
<dbReference type="InterPro" id="IPR007259">
    <property type="entry name" value="GCP"/>
</dbReference>
<comment type="similarity">
    <text evidence="2">Belongs to the TUBGCP family.</text>
</comment>
<name>A0A2C6KZQ5_9APIC</name>
<keyword evidence="4" id="KW-0493">Microtubule</keyword>
<proteinExistence type="inferred from homology"/>
<feature type="compositionally biased region" description="Basic and acidic residues" evidence="6">
    <location>
        <begin position="484"/>
        <end position="500"/>
    </location>
</feature>
<dbReference type="GO" id="GO:0000278">
    <property type="term" value="P:mitotic cell cycle"/>
    <property type="evidence" value="ECO:0007669"/>
    <property type="project" value="TreeGrafter"/>
</dbReference>
<comment type="caution">
    <text evidence="9">The sequence shown here is derived from an EMBL/GenBank/DDBJ whole genome shotgun (WGS) entry which is preliminary data.</text>
</comment>
<feature type="region of interest" description="Disordered" evidence="6">
    <location>
        <begin position="1830"/>
        <end position="1860"/>
    </location>
</feature>
<dbReference type="InterPro" id="IPR041470">
    <property type="entry name" value="GCP_N"/>
</dbReference>
<dbReference type="OrthoDB" id="5860513at2759"/>
<dbReference type="GO" id="GO:0043015">
    <property type="term" value="F:gamma-tubulin binding"/>
    <property type="evidence" value="ECO:0007669"/>
    <property type="project" value="InterPro"/>
</dbReference>
<feature type="compositionally biased region" description="Polar residues" evidence="6">
    <location>
        <begin position="370"/>
        <end position="379"/>
    </location>
</feature>
<evidence type="ECO:0000259" key="7">
    <source>
        <dbReference type="Pfam" id="PF04130"/>
    </source>
</evidence>
<feature type="compositionally biased region" description="Gly residues" evidence="6">
    <location>
        <begin position="1423"/>
        <end position="1433"/>
    </location>
</feature>
<dbReference type="EMBL" id="MIGC01001916">
    <property type="protein sequence ID" value="PHJ21979.1"/>
    <property type="molecule type" value="Genomic_DNA"/>
</dbReference>
<feature type="compositionally biased region" description="Acidic residues" evidence="6">
    <location>
        <begin position="558"/>
        <end position="579"/>
    </location>
</feature>
<feature type="compositionally biased region" description="Low complexity" evidence="6">
    <location>
        <begin position="20"/>
        <end position="44"/>
    </location>
</feature>
<evidence type="ECO:0000256" key="6">
    <source>
        <dbReference type="SAM" id="MobiDB-lite"/>
    </source>
</evidence>
<reference evidence="9 10" key="1">
    <citation type="journal article" date="2017" name="Int. J. Parasitol.">
        <title>The genome of the protozoan parasite Cystoisospora suis and a reverse vaccinology approach to identify vaccine candidates.</title>
        <authorList>
            <person name="Palmieri N."/>
            <person name="Shrestha A."/>
            <person name="Ruttkowski B."/>
            <person name="Beck T."/>
            <person name="Vogl C."/>
            <person name="Tomley F."/>
            <person name="Blake D.P."/>
            <person name="Joachim A."/>
        </authorList>
    </citation>
    <scope>NUCLEOTIDE SEQUENCE [LARGE SCALE GENOMIC DNA]</scope>
    <source>
        <strain evidence="9 10">Wien I</strain>
    </source>
</reference>
<feature type="region of interest" description="Disordered" evidence="6">
    <location>
        <begin position="1325"/>
        <end position="1435"/>
    </location>
</feature>
<keyword evidence="3" id="KW-0963">Cytoplasm</keyword>
<feature type="compositionally biased region" description="Low complexity" evidence="6">
    <location>
        <begin position="323"/>
        <end position="343"/>
    </location>
</feature>
<feature type="compositionally biased region" description="Low complexity" evidence="6">
    <location>
        <begin position="191"/>
        <end position="211"/>
    </location>
</feature>
<feature type="region of interest" description="Disordered" evidence="6">
    <location>
        <begin position="66"/>
        <end position="100"/>
    </location>
</feature>
<dbReference type="Proteomes" id="UP000221165">
    <property type="component" value="Unassembled WGS sequence"/>
</dbReference>
<feature type="compositionally biased region" description="Low complexity" evidence="6">
    <location>
        <begin position="1377"/>
        <end position="1386"/>
    </location>
</feature>
<dbReference type="GO" id="GO:0000922">
    <property type="term" value="C:spindle pole"/>
    <property type="evidence" value="ECO:0007669"/>
    <property type="project" value="InterPro"/>
</dbReference>
<feature type="compositionally biased region" description="Polar residues" evidence="6">
    <location>
        <begin position="1387"/>
        <end position="1405"/>
    </location>
</feature>
<dbReference type="Gene3D" id="1.20.120.1900">
    <property type="entry name" value="Gamma-tubulin complex, C-terminal domain"/>
    <property type="match status" value="1"/>
</dbReference>
<evidence type="ECO:0000259" key="8">
    <source>
        <dbReference type="Pfam" id="PF17681"/>
    </source>
</evidence>
<feature type="region of interest" description="Disordered" evidence="6">
    <location>
        <begin position="1"/>
        <end position="46"/>
    </location>
</feature>
<evidence type="ECO:0000256" key="1">
    <source>
        <dbReference type="ARBA" id="ARBA00004245"/>
    </source>
</evidence>
<keyword evidence="10" id="KW-1185">Reference proteome</keyword>
<dbReference type="Pfam" id="PF17681">
    <property type="entry name" value="GCP_N_terminal"/>
    <property type="match status" value="1"/>
</dbReference>
<gene>
    <name evidence="9" type="ORF">CSUI_004173</name>
</gene>
<feature type="domain" description="Gamma tubulin complex component C-terminal" evidence="7">
    <location>
        <begin position="1088"/>
        <end position="1315"/>
    </location>
</feature>
<dbReference type="GO" id="GO:0005874">
    <property type="term" value="C:microtubule"/>
    <property type="evidence" value="ECO:0007669"/>
    <property type="project" value="UniProtKB-KW"/>
</dbReference>
<dbReference type="PANTHER" id="PTHR19302">
    <property type="entry name" value="GAMMA TUBULIN COMPLEX PROTEIN"/>
    <property type="match status" value="1"/>
</dbReference>
<dbReference type="GO" id="GO:0051011">
    <property type="term" value="F:microtubule minus-end binding"/>
    <property type="evidence" value="ECO:0007669"/>
    <property type="project" value="TreeGrafter"/>
</dbReference>
<feature type="compositionally biased region" description="Polar residues" evidence="6">
    <location>
        <begin position="389"/>
        <end position="405"/>
    </location>
</feature>
<evidence type="ECO:0000256" key="4">
    <source>
        <dbReference type="ARBA" id="ARBA00022701"/>
    </source>
</evidence>
<feature type="compositionally biased region" description="Polar residues" evidence="6">
    <location>
        <begin position="445"/>
        <end position="454"/>
    </location>
</feature>
<feature type="compositionally biased region" description="Basic and acidic residues" evidence="6">
    <location>
        <begin position="540"/>
        <end position="550"/>
    </location>
</feature>
<accession>A0A2C6KZQ5</accession>
<keyword evidence="5" id="KW-0206">Cytoskeleton</keyword>
<dbReference type="GO" id="GO:0007020">
    <property type="term" value="P:microtubule nucleation"/>
    <property type="evidence" value="ECO:0007669"/>
    <property type="project" value="InterPro"/>
</dbReference>
<dbReference type="InterPro" id="IPR042241">
    <property type="entry name" value="GCP_C_sf"/>
</dbReference>
<feature type="region of interest" description="Disordered" evidence="6">
    <location>
        <begin position="189"/>
        <end position="218"/>
    </location>
</feature>
<dbReference type="RefSeq" id="XP_067923658.1">
    <property type="nucleotide sequence ID" value="XM_068064366.1"/>
</dbReference>
<sequence length="1860" mass="205071">MHPSSPHDRHRHPPPPPSSSMPDTSSALPSSSPSYPHGTSSSLSRVARMIATRPVPASFIKEYQLSSRQHKRGHNNDENESPATGGRGSLPESNLLNRPLTPEEEVLLQGRLEETIQREIRFFQQEGGERNLLIKNTLPLDPDEDLTQKREVYGHLMKQLTTTCGDSSRLKASLPSLTVNLQRLLFFSPDQGGSEQQEGEQGNSGSSNHPQRSPPPLQRPQAILNLLLYLSSLYRKQGERLASHIKQQRLASRETKDDVSSSSSSSSHLSRKAELRGGEERDLIPVDTYEENKTEQKKIDGGYSSINQRNSIESEERSDHTQASLASATPLTATTPTPRTSASKKGYSNIGAGGEGPDGARRRGGEGEQDTSVSTSSKHGTAANIDGGDTNSQNRTHASLTSHQQRVGGAGLSSGIVGLNPPAVSLAPPSATPPFTTPRSIRCESISSIHTDSTLVGGVYTHATSSSSRGRVSKHPHSSSSLLRKRDYARHQKEDEERRGLSVSSSGRPYHRLSKQQNGFEGGRRSKGGGRGRGGGGRTRGGEQEGEQHQEQGGPWVVEEDDEIDDEEEEEDEEGEEQENNPPLHELGLVYELSGISEVALLRDIVYTLQGIDGIHITYDATLQTYLLSPKIRASNSLRSLVSHLSGLGGLYRRLIEALETRPSSTTGFEKGGGSRMLTTKNEGGSSVISEAFRQSMQEQLQEYYKLIAAVEHDILRSAQGGDVWSHVTLRRFAVWLQQPYCRMRALAALAEESRGLKGGSLLSTIYAHSKRGDAELRQLMLHILKRAGQPLAEMIDMWIDEGELRDKAEEFFVAQRPLCSLDEFWTKRYYIDSTRIPSFLSLPLALEILRIGKSLNFLKKICGLNSSDAASSLDREYAPRKTTTTTTSHPHSKDLLLRDFSSFSLSSSFSQPSRAKRGSLEQYPSQKKKVNTPVFNKEDEKILSYLPPNMIQELNLHVEERRLRFNFLKGGGGETWSSSGSARSKVNKTPYHSNIVNSYGYILAQRDDKKTRRKSYYPYSLKDFFFLNDVHQGFLSSSSFSSSSSSSYLHCHDEELPWLEELQKRVQISSNIKNKLLVHSLLGQHQLLYYLEGIRKFILLEDSEFTRSLLEAAESHEEQQRQKYHSYLLGQEEDDEDRLAPSFDEWAGGGGIAAQPSILAAVDAAARNSTIGTSLSSLCPPLLHSLTVRFPPSSTTISKLPGTAPSSTGTSGGGLYDKEENMSYSDLLKDKLKAGKTGSGLLDPNCSSSSPSSSSCEMWNSFYLDFKLQPPISSVCTPEVMGVYHKIFYLQWKLHRAAYALSNAWLKGRSFYKFEQDYHQKKRRQATELQLQKQRDEIKKREQEKQPHTPRASSSSFQRATTPTTPSSAAGGGRPGSARRSSSTRFLRSNTNSRTSPIGASTPRSSSSSASSSSSYSSSMNGIGGEQGGGGYPSVLERMKQKEKYQKRVFVQQKILSLINEVSHVLSNLQIYLVEDLLNPTWRLMMQLTVEMCADFDDLLAVQRECLQTLYDGMFLYDAETLQNHLLSTRQQKGRGGEDSSNNSSSSLINPILMTLLQDLLNMSSQLVQIATDFFSNLDLLVDDENKDEESHHQSASASGLDAIATCLEQVESRIRGIVLEFLRQIDLKQASAYRGGGGGERTASGGGYFVAGCPGSVNKRRSIFSDRGEALRALRCRLDFNFFYDHEAHVFLSSASSIYPTSSTSFPSSSSYLPPSVLTPPASNSAVLSASPSRSSSSSSLSYPTLLRRRLQSSSSSFIINAPFMPGGGGSSLPSNFLSSALPKAGRGYAREEKMGAATTPGVISQHQQQTQGLLQLLLSHQQSKDFESLQIDKEDHQGEPSQQDRILLNSIPTTNRK</sequence>
<feature type="compositionally biased region" description="Polar residues" evidence="6">
    <location>
        <begin position="1842"/>
        <end position="1860"/>
    </location>
</feature>
<feature type="domain" description="Gamma tubulin complex component protein N-terminal" evidence="8">
    <location>
        <begin position="602"/>
        <end position="868"/>
    </location>
</feature>
<comment type="subcellular location">
    <subcellularLocation>
        <location evidence="1">Cytoplasm</location>
        <location evidence="1">Cytoskeleton</location>
    </subcellularLocation>
</comment>
<dbReference type="GO" id="GO:0051225">
    <property type="term" value="P:spindle assembly"/>
    <property type="evidence" value="ECO:0007669"/>
    <property type="project" value="TreeGrafter"/>
</dbReference>
<evidence type="ECO:0000256" key="3">
    <source>
        <dbReference type="ARBA" id="ARBA00022490"/>
    </source>
</evidence>